<dbReference type="OrthoDB" id="409543at2759"/>
<gene>
    <name evidence="2" type="ORF">BZ3500_MVSOF-1268-A1-R1_CHR5-3G08218</name>
</gene>
<accession>A0A2X0NQ58</accession>
<dbReference type="GO" id="GO:0000009">
    <property type="term" value="F:alpha-1,6-mannosyltransferase activity"/>
    <property type="evidence" value="ECO:0007669"/>
    <property type="project" value="InterPro"/>
</dbReference>
<name>A0A2X0NQ58_9BASI</name>
<proteinExistence type="predicted"/>
<dbReference type="AlphaFoldDB" id="A0A2X0NQ58"/>
<dbReference type="GO" id="GO:0006487">
    <property type="term" value="P:protein N-linked glycosylation"/>
    <property type="evidence" value="ECO:0007669"/>
    <property type="project" value="TreeGrafter"/>
</dbReference>
<evidence type="ECO:0000313" key="3">
    <source>
        <dbReference type="Proteomes" id="UP000249723"/>
    </source>
</evidence>
<organism evidence="2 3">
    <name type="scientific">Microbotryum saponariae</name>
    <dbReference type="NCBI Taxonomy" id="289078"/>
    <lineage>
        <taxon>Eukaryota</taxon>
        <taxon>Fungi</taxon>
        <taxon>Dikarya</taxon>
        <taxon>Basidiomycota</taxon>
        <taxon>Pucciniomycotina</taxon>
        <taxon>Microbotryomycetes</taxon>
        <taxon>Microbotryales</taxon>
        <taxon>Microbotryaceae</taxon>
        <taxon>Microbotryum</taxon>
    </lineage>
</organism>
<feature type="region of interest" description="Disordered" evidence="1">
    <location>
        <begin position="461"/>
        <end position="483"/>
    </location>
</feature>
<dbReference type="PANTHER" id="PTHR31834:SF1">
    <property type="entry name" value="INITIATION-SPECIFIC ALPHA-1,6-MANNOSYLTRANSFERASE"/>
    <property type="match status" value="1"/>
</dbReference>
<dbReference type="EMBL" id="FMWP01000017">
    <property type="protein sequence ID" value="SCZ91917.1"/>
    <property type="molecule type" value="Genomic_DNA"/>
</dbReference>
<dbReference type="Proteomes" id="UP000249723">
    <property type="component" value="Unassembled WGS sequence"/>
</dbReference>
<keyword evidence="3" id="KW-1185">Reference proteome</keyword>
<dbReference type="InterPro" id="IPR039367">
    <property type="entry name" value="Och1-like"/>
</dbReference>
<protein>
    <submittedName>
        <fullName evidence="2">BZ3500_MvSof-1268-A1-R1_Chr5-3g08218 protein</fullName>
    </submittedName>
</protein>
<feature type="compositionally biased region" description="Polar residues" evidence="1">
    <location>
        <begin position="66"/>
        <end position="79"/>
    </location>
</feature>
<evidence type="ECO:0000256" key="1">
    <source>
        <dbReference type="SAM" id="MobiDB-lite"/>
    </source>
</evidence>
<evidence type="ECO:0000313" key="2">
    <source>
        <dbReference type="EMBL" id="SCZ91917.1"/>
    </source>
</evidence>
<dbReference type="STRING" id="289078.A0A2X0NQ58"/>
<sequence length="483" mass="55176">MMRWHDPDDPDWVIAHIPSSPQLLTAQLPEAPPDLRKQHQSTRFPLAVLFLTLYALMWCQLYEPSSQTTPSRTQESSIDWSRLSLTPPPPVEGDPLNRFKPPYVRRGKPLARLVHGRVILQYNGTITSPLTSLGLEADASYKIETDDLHEYLATLEAFVRGHFPKCDSDEKDRESLINDLRAHFPMHRPVKTGPRAPKRLFQVKGVPKTEEASQATWKALTSWLSMNQPIEIILRDEEDVGRWMASMFRRAPDVPAPSALMEQRQDYLELEGLDSVSADHRLDGETIHSQASRTFLDLWQDGKIPIEVRTRLYQYLILVVEGGIWAEQGTTSRKPVEEWGLASPLPRGWTDPALLLAVGYEASGTGWNKNHKRPLEIDGHVLRAARGHPVILDALRRLYHSLQNPHRIYRNDDCLTDALMNWLLVRWSLPWSELRHTSGKGSWRVRDHREWSNVLVLPRESFSEPDGPGKSPNLQLVVPQPRG</sequence>
<reference evidence="3" key="1">
    <citation type="submission" date="2016-10" db="EMBL/GenBank/DDBJ databases">
        <authorList>
            <person name="Jeantristanb JTB J.-T."/>
            <person name="Ricardo R."/>
        </authorList>
    </citation>
    <scope>NUCLEOTIDE SEQUENCE [LARGE SCALE GENOMIC DNA]</scope>
</reference>
<dbReference type="PANTHER" id="PTHR31834">
    <property type="entry name" value="INITIATION-SPECIFIC ALPHA-1,6-MANNOSYLTRANSFERASE"/>
    <property type="match status" value="1"/>
</dbReference>
<dbReference type="GO" id="GO:0000136">
    <property type="term" value="C:mannan polymerase complex"/>
    <property type="evidence" value="ECO:0007669"/>
    <property type="project" value="TreeGrafter"/>
</dbReference>
<feature type="region of interest" description="Disordered" evidence="1">
    <location>
        <begin position="66"/>
        <end position="100"/>
    </location>
</feature>